<sequence>MSTAEFEKSTLRMRRFEEGGAAIHVQGFGSPLHRQSEARNHLWEEKSCARVSFYPRPWHWPPAPPLMPPRFRTARSRSVS</sequence>
<gene>
    <name evidence="1" type="ORF">BN877_II1251</name>
</gene>
<dbReference type="HOGENOM" id="CLU_2587312_0_0_5"/>
<dbReference type="EMBL" id="HG518323">
    <property type="protein sequence ID" value="CDI11042.1"/>
    <property type="molecule type" value="Genomic_DNA"/>
</dbReference>
<protein>
    <submittedName>
        <fullName evidence="1">Uncharacterized protein</fullName>
    </submittedName>
</protein>
<name>U4QF85_9HYPH</name>
<evidence type="ECO:0000313" key="1">
    <source>
        <dbReference type="EMBL" id="CDI11042.1"/>
    </source>
</evidence>
<proteinExistence type="predicted"/>
<reference evidence="1 2" key="1">
    <citation type="journal article" date="2013" name="Genome Announc.">
        <title>Complete Genome Sequence of the Sesbania Symbiont and Rice Growth-Promoting Endophyte Rhizobium sp. Strain IRBG74.</title>
        <authorList>
            <person name="Crook M.B."/>
            <person name="Mitra S."/>
            <person name="Ane J.M."/>
            <person name="Sadowsky M.J."/>
            <person name="Gyaneshwar P."/>
        </authorList>
    </citation>
    <scope>NUCLEOTIDE SEQUENCE [LARGE SCALE GENOMIC DNA]</scope>
    <source>
        <strain evidence="1 2">IRBG74</strain>
    </source>
</reference>
<dbReference type="AlphaFoldDB" id="U4QF85"/>
<evidence type="ECO:0000313" key="2">
    <source>
        <dbReference type="Proteomes" id="UP000016944"/>
    </source>
</evidence>
<accession>U4QF85</accession>
<dbReference type="Proteomes" id="UP000016944">
    <property type="component" value="Chromosome II"/>
</dbReference>
<dbReference type="KEGG" id="rir:BN877_II1251"/>
<organism evidence="1 2">
    <name type="scientific">Agrobacterium pusense</name>
    <dbReference type="NCBI Taxonomy" id="648995"/>
    <lineage>
        <taxon>Bacteria</taxon>
        <taxon>Pseudomonadati</taxon>
        <taxon>Pseudomonadota</taxon>
        <taxon>Alphaproteobacteria</taxon>
        <taxon>Hyphomicrobiales</taxon>
        <taxon>Rhizobiaceae</taxon>
        <taxon>Rhizobium/Agrobacterium group</taxon>
        <taxon>Agrobacterium</taxon>
    </lineage>
</organism>